<feature type="chain" id="PRO_5029017847" description="DUF255 domain-containing protein" evidence="1">
    <location>
        <begin position="19"/>
        <end position="395"/>
    </location>
</feature>
<feature type="signal peptide" evidence="1">
    <location>
        <begin position="1"/>
        <end position="18"/>
    </location>
</feature>
<reference evidence="2 3" key="1">
    <citation type="submission" date="2020-08" db="EMBL/GenBank/DDBJ databases">
        <title>Croceimicrobium hydrocarbonivorans gen. nov., sp. nov., a novel marine bacterium isolated from a bacterial consortium that degrades polyethylene terephthalate.</title>
        <authorList>
            <person name="Liu R."/>
        </authorList>
    </citation>
    <scope>NUCLEOTIDE SEQUENCE [LARGE SCALE GENOMIC DNA]</scope>
    <source>
        <strain evidence="2 3">A20-9</strain>
    </source>
</reference>
<accession>A0A7H0VDE0</accession>
<dbReference type="EMBL" id="CP060139">
    <property type="protein sequence ID" value="QNR23738.1"/>
    <property type="molecule type" value="Genomic_DNA"/>
</dbReference>
<gene>
    <name evidence="2" type="ORF">H4K34_15365</name>
</gene>
<protein>
    <recommendedName>
        <fullName evidence="4">DUF255 domain-containing protein</fullName>
    </recommendedName>
</protein>
<keyword evidence="1" id="KW-0732">Signal</keyword>
<evidence type="ECO:0008006" key="4">
    <source>
        <dbReference type="Google" id="ProtNLM"/>
    </source>
</evidence>
<dbReference type="KEGG" id="chyd:H4K34_15365"/>
<name>A0A7H0VDE0_9FLAO</name>
<dbReference type="Proteomes" id="UP000516305">
    <property type="component" value="Chromosome"/>
</dbReference>
<dbReference type="AlphaFoldDB" id="A0A7H0VDE0"/>
<sequence>MKNLYILILSLLSLGASAQLRFLQADDFEDYELVLKSARQNHHLILMAVHDRSGDFRQMYDDGVFNDAGLNQAAKAYTTVAIDIQKPMGERFESIFSLNDLPAFYIMNEEEFVLDVLSGYQSAQDLRSAMAEAAKAPFLYDTLVQAYQAKALNDQQWLKLLELYAMNFDFRNTTHLAQEYLNGKSESELLQQPAALILSQYGVSLETIYPTLIISNTSALRKSVPKFELSDFLNTAIEYNLDLAIVSKDSLLCENICEKLVVPPLFPKDSLEVMRMNIRREFAWQSGQFALYTEAFIKKQDSKAPGMAASLLFDEAYDIVENFNSTSALNAALKMANRSDEKESSFRAKMLKAYIAYLQEDSEQAKLFLQDARSQVKSPQQLRNLDKLQELVNEQ</sequence>
<organism evidence="2 3">
    <name type="scientific">Croceimicrobium hydrocarbonivorans</name>
    <dbReference type="NCBI Taxonomy" id="2761580"/>
    <lineage>
        <taxon>Bacteria</taxon>
        <taxon>Pseudomonadati</taxon>
        <taxon>Bacteroidota</taxon>
        <taxon>Flavobacteriia</taxon>
        <taxon>Flavobacteriales</taxon>
        <taxon>Owenweeksiaceae</taxon>
        <taxon>Croceimicrobium</taxon>
    </lineage>
</organism>
<evidence type="ECO:0000313" key="3">
    <source>
        <dbReference type="Proteomes" id="UP000516305"/>
    </source>
</evidence>
<proteinExistence type="predicted"/>
<evidence type="ECO:0000313" key="2">
    <source>
        <dbReference type="EMBL" id="QNR23738.1"/>
    </source>
</evidence>
<keyword evidence="3" id="KW-1185">Reference proteome</keyword>
<evidence type="ECO:0000256" key="1">
    <source>
        <dbReference type="SAM" id="SignalP"/>
    </source>
</evidence>
<dbReference type="RefSeq" id="WP_210758273.1">
    <property type="nucleotide sequence ID" value="NZ_CP060139.1"/>
</dbReference>